<name>A0A504YSM5_FASGI</name>
<dbReference type="EMBL" id="SUNJ01003555">
    <property type="protein sequence ID" value="TPP65162.1"/>
    <property type="molecule type" value="Genomic_DNA"/>
</dbReference>
<dbReference type="AlphaFoldDB" id="A0A504YSM5"/>
<protein>
    <submittedName>
        <fullName evidence="2">Uncharacterized protein</fullName>
    </submittedName>
</protein>
<evidence type="ECO:0000313" key="2">
    <source>
        <dbReference type="EMBL" id="TPP65162.1"/>
    </source>
</evidence>
<reference evidence="2 3" key="1">
    <citation type="submission" date="2019-04" db="EMBL/GenBank/DDBJ databases">
        <title>Annotation for the trematode Fasciola gigantica.</title>
        <authorList>
            <person name="Choi Y.-J."/>
        </authorList>
    </citation>
    <scope>NUCLEOTIDE SEQUENCE [LARGE SCALE GENOMIC DNA]</scope>
    <source>
        <strain evidence="2">Uganda_cow_1</strain>
    </source>
</reference>
<proteinExistence type="predicted"/>
<feature type="region of interest" description="Disordered" evidence="1">
    <location>
        <begin position="1"/>
        <end position="29"/>
    </location>
</feature>
<comment type="caution">
    <text evidence="2">The sequence shown here is derived from an EMBL/GenBank/DDBJ whole genome shotgun (WGS) entry which is preliminary data.</text>
</comment>
<gene>
    <name evidence="2" type="ORF">FGIG_10833</name>
</gene>
<accession>A0A504YSM5</accession>
<evidence type="ECO:0000256" key="1">
    <source>
        <dbReference type="SAM" id="MobiDB-lite"/>
    </source>
</evidence>
<sequence length="44" mass="5005">MSSSALRTDRLLTLPGLTHPHRPRRFLQESFTLSELGSLNQPRS</sequence>
<keyword evidence="3" id="KW-1185">Reference proteome</keyword>
<evidence type="ECO:0000313" key="3">
    <source>
        <dbReference type="Proteomes" id="UP000316759"/>
    </source>
</evidence>
<organism evidence="2 3">
    <name type="scientific">Fasciola gigantica</name>
    <name type="common">Giant liver fluke</name>
    <dbReference type="NCBI Taxonomy" id="46835"/>
    <lineage>
        <taxon>Eukaryota</taxon>
        <taxon>Metazoa</taxon>
        <taxon>Spiralia</taxon>
        <taxon>Lophotrochozoa</taxon>
        <taxon>Platyhelminthes</taxon>
        <taxon>Trematoda</taxon>
        <taxon>Digenea</taxon>
        <taxon>Plagiorchiida</taxon>
        <taxon>Echinostomata</taxon>
        <taxon>Echinostomatoidea</taxon>
        <taxon>Fasciolidae</taxon>
        <taxon>Fasciola</taxon>
    </lineage>
</organism>
<dbReference type="Proteomes" id="UP000316759">
    <property type="component" value="Unassembled WGS sequence"/>
</dbReference>